<dbReference type="AlphaFoldDB" id="A0AAV7GIU4"/>
<comment type="caution">
    <text evidence="2">The sequence shown here is derived from an EMBL/GenBank/DDBJ whole genome shotgun (WGS) entry which is preliminary data.</text>
</comment>
<feature type="compositionally biased region" description="Low complexity" evidence="1">
    <location>
        <begin position="13"/>
        <end position="28"/>
    </location>
</feature>
<feature type="compositionally biased region" description="Basic and acidic residues" evidence="1">
    <location>
        <begin position="1"/>
        <end position="10"/>
    </location>
</feature>
<dbReference type="Proteomes" id="UP000775213">
    <property type="component" value="Unassembled WGS sequence"/>
</dbReference>
<dbReference type="EMBL" id="JAGFBR010000013">
    <property type="protein sequence ID" value="KAH0456386.1"/>
    <property type="molecule type" value="Genomic_DNA"/>
</dbReference>
<evidence type="ECO:0000256" key="1">
    <source>
        <dbReference type="SAM" id="MobiDB-lite"/>
    </source>
</evidence>
<feature type="compositionally biased region" description="Basic and acidic residues" evidence="1">
    <location>
        <begin position="59"/>
        <end position="72"/>
    </location>
</feature>
<sequence>MGTRNKEKKPTANQPKRPLNQPRNPRNQPDGKEPKGQTINQGSRQKKPSRSHGKQQKPSKTEGLRGETEKAARGKGKATLHHNELPQLNNQ</sequence>
<feature type="region of interest" description="Disordered" evidence="1">
    <location>
        <begin position="1"/>
        <end position="91"/>
    </location>
</feature>
<accession>A0AAV7GIU4</accession>
<organism evidence="2 3">
    <name type="scientific">Dendrobium chrysotoxum</name>
    <name type="common">Orchid</name>
    <dbReference type="NCBI Taxonomy" id="161865"/>
    <lineage>
        <taxon>Eukaryota</taxon>
        <taxon>Viridiplantae</taxon>
        <taxon>Streptophyta</taxon>
        <taxon>Embryophyta</taxon>
        <taxon>Tracheophyta</taxon>
        <taxon>Spermatophyta</taxon>
        <taxon>Magnoliopsida</taxon>
        <taxon>Liliopsida</taxon>
        <taxon>Asparagales</taxon>
        <taxon>Orchidaceae</taxon>
        <taxon>Epidendroideae</taxon>
        <taxon>Malaxideae</taxon>
        <taxon>Dendrobiinae</taxon>
        <taxon>Dendrobium</taxon>
    </lineage>
</organism>
<protein>
    <submittedName>
        <fullName evidence="2">Uncharacterized protein</fullName>
    </submittedName>
</protein>
<reference evidence="2 3" key="1">
    <citation type="journal article" date="2021" name="Hortic Res">
        <title>Chromosome-scale assembly of the Dendrobium chrysotoxum genome enhances the understanding of orchid evolution.</title>
        <authorList>
            <person name="Zhang Y."/>
            <person name="Zhang G.Q."/>
            <person name="Zhang D."/>
            <person name="Liu X.D."/>
            <person name="Xu X.Y."/>
            <person name="Sun W.H."/>
            <person name="Yu X."/>
            <person name="Zhu X."/>
            <person name="Wang Z.W."/>
            <person name="Zhao X."/>
            <person name="Zhong W.Y."/>
            <person name="Chen H."/>
            <person name="Yin W.L."/>
            <person name="Huang T."/>
            <person name="Niu S.C."/>
            <person name="Liu Z.J."/>
        </authorList>
    </citation>
    <scope>NUCLEOTIDE SEQUENCE [LARGE SCALE GENOMIC DNA]</scope>
    <source>
        <strain evidence="2">Lindl</strain>
    </source>
</reference>
<evidence type="ECO:0000313" key="3">
    <source>
        <dbReference type="Proteomes" id="UP000775213"/>
    </source>
</evidence>
<name>A0AAV7GIU4_DENCH</name>
<gene>
    <name evidence="2" type="ORF">IEQ34_014293</name>
</gene>
<feature type="compositionally biased region" description="Basic residues" evidence="1">
    <location>
        <begin position="44"/>
        <end position="57"/>
    </location>
</feature>
<proteinExistence type="predicted"/>
<keyword evidence="3" id="KW-1185">Reference proteome</keyword>
<evidence type="ECO:0000313" key="2">
    <source>
        <dbReference type="EMBL" id="KAH0456386.1"/>
    </source>
</evidence>